<protein>
    <recommendedName>
        <fullName evidence="5">Mce-associated membrane protein</fullName>
    </recommendedName>
</protein>
<proteinExistence type="predicted"/>
<dbReference type="Proteomes" id="UP000224915">
    <property type="component" value="Unassembled WGS sequence"/>
</dbReference>
<feature type="chain" id="PRO_5039596678" description="Mce-associated membrane protein" evidence="2">
    <location>
        <begin position="20"/>
        <end position="212"/>
    </location>
</feature>
<feature type="compositionally biased region" description="Low complexity" evidence="1">
    <location>
        <begin position="57"/>
        <end position="67"/>
    </location>
</feature>
<gene>
    <name evidence="3" type="ORF">ATL40_0055</name>
</gene>
<evidence type="ECO:0000313" key="3">
    <source>
        <dbReference type="EMBL" id="PFG18519.1"/>
    </source>
</evidence>
<keyword evidence="4" id="KW-1185">Reference proteome</keyword>
<dbReference type="AlphaFoldDB" id="A0A2A9CY63"/>
<organism evidence="3 4">
    <name type="scientific">Serinibacter salmoneus</name>
    <dbReference type="NCBI Taxonomy" id="556530"/>
    <lineage>
        <taxon>Bacteria</taxon>
        <taxon>Bacillati</taxon>
        <taxon>Actinomycetota</taxon>
        <taxon>Actinomycetes</taxon>
        <taxon>Micrococcales</taxon>
        <taxon>Beutenbergiaceae</taxon>
        <taxon>Serinibacter</taxon>
    </lineage>
</organism>
<evidence type="ECO:0000313" key="4">
    <source>
        <dbReference type="Proteomes" id="UP000224915"/>
    </source>
</evidence>
<keyword evidence="2" id="KW-0732">Signal</keyword>
<accession>A0A2A9CY63</accession>
<reference evidence="3 4" key="1">
    <citation type="submission" date="2017-10" db="EMBL/GenBank/DDBJ databases">
        <title>Sequencing the genomes of 1000 actinobacteria strains.</title>
        <authorList>
            <person name="Klenk H.-P."/>
        </authorList>
    </citation>
    <scope>NUCLEOTIDE SEQUENCE [LARGE SCALE GENOMIC DNA]</scope>
    <source>
        <strain evidence="3 4">DSM 21801</strain>
    </source>
</reference>
<dbReference type="PROSITE" id="PS51257">
    <property type="entry name" value="PROKAR_LIPOPROTEIN"/>
    <property type="match status" value="1"/>
</dbReference>
<evidence type="ECO:0000256" key="1">
    <source>
        <dbReference type="SAM" id="MobiDB-lite"/>
    </source>
</evidence>
<evidence type="ECO:0000256" key="2">
    <source>
        <dbReference type="SAM" id="SignalP"/>
    </source>
</evidence>
<dbReference type="EMBL" id="PDJD01000001">
    <property type="protein sequence ID" value="PFG18519.1"/>
    <property type="molecule type" value="Genomic_DNA"/>
</dbReference>
<comment type="caution">
    <text evidence="3">The sequence shown here is derived from an EMBL/GenBank/DDBJ whole genome shotgun (WGS) entry which is preliminary data.</text>
</comment>
<evidence type="ECO:0008006" key="5">
    <source>
        <dbReference type="Google" id="ProtNLM"/>
    </source>
</evidence>
<feature type="compositionally biased region" description="Low complexity" evidence="1">
    <location>
        <begin position="40"/>
        <end position="49"/>
    </location>
</feature>
<sequence>MIRRRRMHGQPTAAPIVVAAAATMLTLTGCSGGDADTRATATSAEATTSIEPRADETTATPTASETSQWTPEEAALIEEAEAFYLEANDLYIAVAQAGFTGPETNELFTRYSGAAREALHAEMLESAGKSITLEGEPTTVSVTAHSVSAGQEPEVVLDHCLDTSEIEFLIAGETQPEAPPGGLRVLRDRLVMSGGVWTINERIDYRVGSCEW</sequence>
<feature type="region of interest" description="Disordered" evidence="1">
    <location>
        <begin position="40"/>
        <end position="69"/>
    </location>
</feature>
<feature type="signal peptide" evidence="2">
    <location>
        <begin position="1"/>
        <end position="19"/>
    </location>
</feature>
<name>A0A2A9CY63_9MICO</name>